<keyword evidence="6 13" id="KW-0812">Transmembrane</keyword>
<dbReference type="InterPro" id="IPR004358">
    <property type="entry name" value="Sig_transdc_His_kin-like_C"/>
</dbReference>
<organism evidence="15 16">
    <name type="scientific">Fontibacillus panacisegetis</name>
    <dbReference type="NCBI Taxonomy" id="670482"/>
    <lineage>
        <taxon>Bacteria</taxon>
        <taxon>Bacillati</taxon>
        <taxon>Bacillota</taxon>
        <taxon>Bacilli</taxon>
        <taxon>Bacillales</taxon>
        <taxon>Paenibacillaceae</taxon>
        <taxon>Fontibacillus</taxon>
    </lineage>
</organism>
<sequence>MIIKYLRERLSWIMLVICLQLLTFSVAFLDPEIPFHSLLYIVFLSTVIFVIFLVLRYQKETKFYKSLAEWEPHLDLSSLATADSPYEEIISENLLHQTKRLKGEAEYNRIMLEEEKDDLLSWVHEVKTPLTAMHLMIERLDDETIKTQLTYEWLRIHLLLDQQLHQKRIVFIENDLYVEQVQLKPLISQEIRTLRSWCMQKGIGFDLDLQETEVLSDAKWLAFIVRQLITNAVKYSESADIYLRSYFQDDGVILEVQDYGRGIDPRDLPRIFDKGFTSTLNHREHMATGMGLYLSKKAADSLMIHIDVHSKPGEGTTMRLIFPKRNDFVLIRES</sequence>
<keyword evidence="5" id="KW-0808">Transferase</keyword>
<dbReference type="InterPro" id="IPR036890">
    <property type="entry name" value="HATPase_C_sf"/>
</dbReference>
<evidence type="ECO:0000256" key="2">
    <source>
        <dbReference type="ARBA" id="ARBA00004651"/>
    </source>
</evidence>
<dbReference type="EC" id="2.7.13.3" evidence="3"/>
<evidence type="ECO:0000256" key="13">
    <source>
        <dbReference type="SAM" id="Phobius"/>
    </source>
</evidence>
<dbReference type="PROSITE" id="PS50109">
    <property type="entry name" value="HIS_KIN"/>
    <property type="match status" value="1"/>
</dbReference>
<evidence type="ECO:0000313" key="16">
    <source>
        <dbReference type="Proteomes" id="UP000198972"/>
    </source>
</evidence>
<comment type="subcellular location">
    <subcellularLocation>
        <location evidence="2">Cell membrane</location>
        <topology evidence="2">Multi-pass membrane protein</topology>
    </subcellularLocation>
</comment>
<dbReference type="InterPro" id="IPR003594">
    <property type="entry name" value="HATPase_dom"/>
</dbReference>
<keyword evidence="16" id="KW-1185">Reference proteome</keyword>
<evidence type="ECO:0000259" key="14">
    <source>
        <dbReference type="PROSITE" id="PS50109"/>
    </source>
</evidence>
<dbReference type="InterPro" id="IPR050351">
    <property type="entry name" value="BphY/WalK/GraS-like"/>
</dbReference>
<keyword evidence="10 13" id="KW-1133">Transmembrane helix</keyword>
<feature type="transmembrane region" description="Helical" evidence="13">
    <location>
        <begin position="12"/>
        <end position="29"/>
    </location>
</feature>
<dbReference type="AlphaFoldDB" id="A0A1G7NZG1"/>
<dbReference type="SUPFAM" id="SSF55874">
    <property type="entry name" value="ATPase domain of HSP90 chaperone/DNA topoisomerase II/histidine kinase"/>
    <property type="match status" value="1"/>
</dbReference>
<keyword evidence="11" id="KW-0902">Two-component regulatory system</keyword>
<proteinExistence type="predicted"/>
<evidence type="ECO:0000256" key="7">
    <source>
        <dbReference type="ARBA" id="ARBA00022741"/>
    </source>
</evidence>
<dbReference type="RefSeq" id="WP_091231953.1">
    <property type="nucleotide sequence ID" value="NZ_FNBG01000017.1"/>
</dbReference>
<evidence type="ECO:0000256" key="11">
    <source>
        <dbReference type="ARBA" id="ARBA00023012"/>
    </source>
</evidence>
<evidence type="ECO:0000256" key="12">
    <source>
        <dbReference type="ARBA" id="ARBA00023136"/>
    </source>
</evidence>
<dbReference type="GO" id="GO:0004721">
    <property type="term" value="F:phosphoprotein phosphatase activity"/>
    <property type="evidence" value="ECO:0007669"/>
    <property type="project" value="TreeGrafter"/>
</dbReference>
<evidence type="ECO:0000256" key="1">
    <source>
        <dbReference type="ARBA" id="ARBA00000085"/>
    </source>
</evidence>
<evidence type="ECO:0000256" key="10">
    <source>
        <dbReference type="ARBA" id="ARBA00022989"/>
    </source>
</evidence>
<reference evidence="15 16" key="1">
    <citation type="submission" date="2016-10" db="EMBL/GenBank/DDBJ databases">
        <authorList>
            <person name="de Groot N.N."/>
        </authorList>
    </citation>
    <scope>NUCLEOTIDE SEQUENCE [LARGE SCALE GENOMIC DNA]</scope>
    <source>
        <strain evidence="15 16">DSM 28129</strain>
    </source>
</reference>
<dbReference type="GO" id="GO:0005524">
    <property type="term" value="F:ATP binding"/>
    <property type="evidence" value="ECO:0007669"/>
    <property type="project" value="UniProtKB-KW"/>
</dbReference>
<evidence type="ECO:0000256" key="5">
    <source>
        <dbReference type="ARBA" id="ARBA00022679"/>
    </source>
</evidence>
<gene>
    <name evidence="15" type="ORF">SAMN04488542_11756</name>
</gene>
<evidence type="ECO:0000313" key="15">
    <source>
        <dbReference type="EMBL" id="SDF79364.1"/>
    </source>
</evidence>
<dbReference type="Pfam" id="PF02518">
    <property type="entry name" value="HATPase_c"/>
    <property type="match status" value="1"/>
</dbReference>
<evidence type="ECO:0000256" key="3">
    <source>
        <dbReference type="ARBA" id="ARBA00012438"/>
    </source>
</evidence>
<keyword evidence="8 15" id="KW-0418">Kinase</keyword>
<dbReference type="PRINTS" id="PR00344">
    <property type="entry name" value="BCTRLSENSOR"/>
</dbReference>
<evidence type="ECO:0000256" key="9">
    <source>
        <dbReference type="ARBA" id="ARBA00022840"/>
    </source>
</evidence>
<keyword evidence="4" id="KW-1003">Cell membrane</keyword>
<dbReference type="Proteomes" id="UP000198972">
    <property type="component" value="Unassembled WGS sequence"/>
</dbReference>
<dbReference type="PANTHER" id="PTHR45453">
    <property type="entry name" value="PHOSPHATE REGULON SENSOR PROTEIN PHOR"/>
    <property type="match status" value="1"/>
</dbReference>
<evidence type="ECO:0000256" key="6">
    <source>
        <dbReference type="ARBA" id="ARBA00022692"/>
    </source>
</evidence>
<dbReference type="GO" id="GO:0005886">
    <property type="term" value="C:plasma membrane"/>
    <property type="evidence" value="ECO:0007669"/>
    <property type="project" value="UniProtKB-SubCell"/>
</dbReference>
<dbReference type="SMART" id="SM00387">
    <property type="entry name" value="HATPase_c"/>
    <property type="match status" value="1"/>
</dbReference>
<dbReference type="GO" id="GO:0000155">
    <property type="term" value="F:phosphorelay sensor kinase activity"/>
    <property type="evidence" value="ECO:0007669"/>
    <property type="project" value="TreeGrafter"/>
</dbReference>
<feature type="transmembrane region" description="Helical" evidence="13">
    <location>
        <begin position="35"/>
        <end position="55"/>
    </location>
</feature>
<keyword evidence="12 13" id="KW-0472">Membrane</keyword>
<dbReference type="InterPro" id="IPR005467">
    <property type="entry name" value="His_kinase_dom"/>
</dbReference>
<comment type="catalytic activity">
    <reaction evidence="1">
        <text>ATP + protein L-histidine = ADP + protein N-phospho-L-histidine.</text>
        <dbReference type="EC" id="2.7.13.3"/>
    </reaction>
</comment>
<dbReference type="EMBL" id="FNBG01000017">
    <property type="protein sequence ID" value="SDF79364.1"/>
    <property type="molecule type" value="Genomic_DNA"/>
</dbReference>
<evidence type="ECO:0000256" key="8">
    <source>
        <dbReference type="ARBA" id="ARBA00022777"/>
    </source>
</evidence>
<keyword evidence="7" id="KW-0547">Nucleotide-binding</keyword>
<dbReference type="GO" id="GO:0016036">
    <property type="term" value="P:cellular response to phosphate starvation"/>
    <property type="evidence" value="ECO:0007669"/>
    <property type="project" value="TreeGrafter"/>
</dbReference>
<dbReference type="OrthoDB" id="9780487at2"/>
<feature type="domain" description="Histidine kinase" evidence="14">
    <location>
        <begin position="121"/>
        <end position="326"/>
    </location>
</feature>
<dbReference type="STRING" id="670482.SAMN04488542_11756"/>
<name>A0A1G7NZG1_9BACL</name>
<keyword evidence="9" id="KW-0067">ATP-binding</keyword>
<evidence type="ECO:0000256" key="4">
    <source>
        <dbReference type="ARBA" id="ARBA00022475"/>
    </source>
</evidence>
<protein>
    <recommendedName>
        <fullName evidence="3">histidine kinase</fullName>
        <ecNumber evidence="3">2.7.13.3</ecNumber>
    </recommendedName>
</protein>
<accession>A0A1G7NZG1</accession>
<dbReference type="Gene3D" id="3.30.565.10">
    <property type="entry name" value="Histidine kinase-like ATPase, C-terminal domain"/>
    <property type="match status" value="1"/>
</dbReference>
<dbReference type="PANTHER" id="PTHR45453:SF2">
    <property type="entry name" value="HISTIDINE KINASE"/>
    <property type="match status" value="1"/>
</dbReference>